<reference evidence="3" key="2">
    <citation type="submission" date="2013-04" db="UniProtKB">
        <authorList>
            <consortium name="EnsemblPlants"/>
        </authorList>
    </citation>
    <scope>IDENTIFICATION</scope>
</reference>
<dbReference type="RefSeq" id="XP_015691320.1">
    <property type="nucleotide sequence ID" value="XM_015835834.2"/>
</dbReference>
<feature type="coiled-coil region" evidence="1">
    <location>
        <begin position="592"/>
        <end position="619"/>
    </location>
</feature>
<protein>
    <submittedName>
        <fullName evidence="3">Uncharacterized protein</fullName>
    </submittedName>
</protein>
<keyword evidence="4" id="KW-1185">Reference proteome</keyword>
<dbReference type="GeneID" id="102712593"/>
<feature type="region of interest" description="Disordered" evidence="2">
    <location>
        <begin position="361"/>
        <end position="388"/>
    </location>
</feature>
<organism evidence="3">
    <name type="scientific">Oryza brachyantha</name>
    <name type="common">malo sina</name>
    <dbReference type="NCBI Taxonomy" id="4533"/>
    <lineage>
        <taxon>Eukaryota</taxon>
        <taxon>Viridiplantae</taxon>
        <taxon>Streptophyta</taxon>
        <taxon>Embryophyta</taxon>
        <taxon>Tracheophyta</taxon>
        <taxon>Spermatophyta</taxon>
        <taxon>Magnoliopsida</taxon>
        <taxon>Liliopsida</taxon>
        <taxon>Poales</taxon>
        <taxon>Poaceae</taxon>
        <taxon>BOP clade</taxon>
        <taxon>Oryzoideae</taxon>
        <taxon>Oryzeae</taxon>
        <taxon>Oryzinae</taxon>
        <taxon>Oryza</taxon>
    </lineage>
</organism>
<dbReference type="AlphaFoldDB" id="J3KVK7"/>
<feature type="region of interest" description="Disordered" evidence="2">
    <location>
        <begin position="48"/>
        <end position="78"/>
    </location>
</feature>
<accession>J3KVK7</accession>
<feature type="compositionally biased region" description="Low complexity" evidence="2">
    <location>
        <begin position="368"/>
        <end position="381"/>
    </location>
</feature>
<proteinExistence type="predicted"/>
<evidence type="ECO:0000313" key="3">
    <source>
        <dbReference type="EnsemblPlants" id="OB01G10130.1"/>
    </source>
</evidence>
<gene>
    <name evidence="3" type="primary">LOC102712593</name>
</gene>
<dbReference type="KEGG" id="obr:102712593"/>
<dbReference type="Gramene" id="OB01G10130.1">
    <property type="protein sequence ID" value="OB01G10130.1"/>
    <property type="gene ID" value="OB01G10130"/>
</dbReference>
<evidence type="ECO:0000256" key="2">
    <source>
        <dbReference type="SAM" id="MobiDB-lite"/>
    </source>
</evidence>
<evidence type="ECO:0000313" key="4">
    <source>
        <dbReference type="Proteomes" id="UP000006038"/>
    </source>
</evidence>
<dbReference type="EnsemblPlants" id="OB01G10130.1">
    <property type="protein sequence ID" value="OB01G10130.1"/>
    <property type="gene ID" value="OB01G10130"/>
</dbReference>
<feature type="region of interest" description="Disordered" evidence="2">
    <location>
        <begin position="103"/>
        <end position="140"/>
    </location>
</feature>
<reference evidence="3" key="1">
    <citation type="journal article" date="2013" name="Nat. Commun.">
        <title>Whole-genome sequencing of Oryza brachyantha reveals mechanisms underlying Oryza genome evolution.</title>
        <authorList>
            <person name="Chen J."/>
            <person name="Huang Q."/>
            <person name="Gao D."/>
            <person name="Wang J."/>
            <person name="Lang Y."/>
            <person name="Liu T."/>
            <person name="Li B."/>
            <person name="Bai Z."/>
            <person name="Luis Goicoechea J."/>
            <person name="Liang C."/>
            <person name="Chen C."/>
            <person name="Zhang W."/>
            <person name="Sun S."/>
            <person name="Liao Y."/>
            <person name="Zhang X."/>
            <person name="Yang L."/>
            <person name="Song C."/>
            <person name="Wang M."/>
            <person name="Shi J."/>
            <person name="Liu G."/>
            <person name="Liu J."/>
            <person name="Zhou H."/>
            <person name="Zhou W."/>
            <person name="Yu Q."/>
            <person name="An N."/>
            <person name="Chen Y."/>
            <person name="Cai Q."/>
            <person name="Wang B."/>
            <person name="Liu B."/>
            <person name="Min J."/>
            <person name="Huang Y."/>
            <person name="Wu H."/>
            <person name="Li Z."/>
            <person name="Zhang Y."/>
            <person name="Yin Y."/>
            <person name="Song W."/>
            <person name="Jiang J."/>
            <person name="Jackson S.A."/>
            <person name="Wing R.A."/>
            <person name="Wang J."/>
            <person name="Chen M."/>
        </authorList>
    </citation>
    <scope>NUCLEOTIDE SEQUENCE [LARGE SCALE GENOMIC DNA]</scope>
    <source>
        <strain evidence="3">cv. IRGC 101232</strain>
    </source>
</reference>
<dbReference type="PANTHER" id="PTHR34461:SF4">
    <property type="entry name" value="OS01G0101800 PROTEIN"/>
    <property type="match status" value="1"/>
</dbReference>
<dbReference type="Proteomes" id="UP000006038">
    <property type="component" value="Chromosome 1"/>
</dbReference>
<dbReference type="eggNOG" id="ENOG502R3TB">
    <property type="taxonomic scope" value="Eukaryota"/>
</dbReference>
<evidence type="ECO:0000256" key="1">
    <source>
        <dbReference type="SAM" id="Coils"/>
    </source>
</evidence>
<keyword evidence="1" id="KW-0175">Coiled coil</keyword>
<dbReference type="PANTHER" id="PTHR34461">
    <property type="entry name" value="EXPRESSED PROTEIN"/>
    <property type="match status" value="1"/>
</dbReference>
<dbReference type="OrthoDB" id="766405at2759"/>
<dbReference type="OMA" id="LMENVCC"/>
<sequence length="680" mass="74522">MPTQRSPHLTSRRHAELLRHLLQDGGAAVKDLRLRRVVPLASAPLYDSSLDGAAAKPGSAEATPGPPEAQDRERKPAAVVQRSKLVRAPSSFGYRRLLPFLNELTNQESESPPGKDNTKTEEFRTSPFHSVDADSEAEAEACPVKEEINTVPAHLPSSKMCLSRCQSSRFVHHPSSFSYKRMLPFLIENDISSQEGHRTKIPRLVQEKQSSTDEDDKILTSIQHHFTMSGSSADECKTAQGKRSVEEQQSRLGVAYLPDGSLLQPAVSEASHLQASTVEVRKLAEERVVASDVYLLSSDKGEFTLKWNDGLPAGLHQFAVSEDFPEESNKTEVETILEENESVPDGNSVLDGGQLHVYDSKASPPEGTAQMQKATQKQTVTSDGDEGNTLPSCKHGFLAKEQPLHVIEELPIKGNAECYEVQQSQSSELGSSDVCFGGPTKVVIPSGNCHGALEQSDSMVSLDEPLLDAEMTCIPLHPCATGAPVPYSVEEAPAGVLYTSDHCSTGAPLSSEEITVSSSVVYNEPASIKVSPLRQRGAPCLEKRCLSPKKLSPKKGILKRNTRGCKGICMCLDCSTFRLRADRAFEFSRKQMQEADDIIDNLLKEVSSLRNLMEKSAGQEPTQTACRRAAQVEEVARERRRQMFMELNSHCRIPGPRVKFAQYLEERMSSSPSSGNGRSR</sequence>
<name>J3KVK7_ORYBR</name>
<dbReference type="HOGENOM" id="CLU_380532_0_0_1"/>